<organism evidence="10 11">
    <name type="scientific">Saitozyma podzolica</name>
    <dbReference type="NCBI Taxonomy" id="1890683"/>
    <lineage>
        <taxon>Eukaryota</taxon>
        <taxon>Fungi</taxon>
        <taxon>Dikarya</taxon>
        <taxon>Basidiomycota</taxon>
        <taxon>Agaricomycotina</taxon>
        <taxon>Tremellomycetes</taxon>
        <taxon>Tremellales</taxon>
        <taxon>Trimorphomycetaceae</taxon>
        <taxon>Saitozyma</taxon>
    </lineage>
</organism>
<feature type="transmembrane region" description="Helical" evidence="8">
    <location>
        <begin position="373"/>
        <end position="394"/>
    </location>
</feature>
<dbReference type="PANTHER" id="PTHR23519:SF5">
    <property type="entry name" value="AUTOPHAGY-RELATED PROTEIN"/>
    <property type="match status" value="1"/>
</dbReference>
<comment type="function">
    <text evidence="8">Vacuolar effluxer which mediate the efflux of amino acids resulting from autophagic degradation. The release of autophagic amino acids allows the maintenance of protein synthesis and viability during nitrogen starvation.</text>
</comment>
<evidence type="ECO:0000256" key="8">
    <source>
        <dbReference type="RuleBase" id="RU363073"/>
    </source>
</evidence>
<feature type="transmembrane region" description="Helical" evidence="8">
    <location>
        <begin position="123"/>
        <end position="143"/>
    </location>
</feature>
<dbReference type="InterPro" id="IPR050495">
    <property type="entry name" value="ATG22/LtaA_families"/>
</dbReference>
<keyword evidence="4 8" id="KW-0812">Transmembrane</keyword>
<proteinExistence type="inferred from homology"/>
<dbReference type="OrthoDB" id="42657at2759"/>
<feature type="transmembrane region" description="Helical" evidence="8">
    <location>
        <begin position="277"/>
        <end position="301"/>
    </location>
</feature>
<dbReference type="SUPFAM" id="SSF103473">
    <property type="entry name" value="MFS general substrate transporter"/>
    <property type="match status" value="1"/>
</dbReference>
<evidence type="ECO:0000256" key="9">
    <source>
        <dbReference type="SAM" id="MobiDB-lite"/>
    </source>
</evidence>
<feature type="compositionally biased region" description="Basic and acidic residues" evidence="9">
    <location>
        <begin position="1"/>
        <end position="16"/>
    </location>
</feature>
<evidence type="ECO:0000256" key="7">
    <source>
        <dbReference type="ARBA" id="ARBA00023136"/>
    </source>
</evidence>
<feature type="transmembrane region" description="Helical" evidence="8">
    <location>
        <begin position="185"/>
        <end position="207"/>
    </location>
</feature>
<comment type="similarity">
    <text evidence="2 8">Belongs to the ATG22 family.</text>
</comment>
<dbReference type="GO" id="GO:0005774">
    <property type="term" value="C:vacuolar membrane"/>
    <property type="evidence" value="ECO:0007669"/>
    <property type="project" value="UniProtKB-SubCell"/>
</dbReference>
<name>A0A427YVB0_9TREE</name>
<evidence type="ECO:0000256" key="1">
    <source>
        <dbReference type="ARBA" id="ARBA00004128"/>
    </source>
</evidence>
<keyword evidence="5 8" id="KW-1133">Transmembrane helix</keyword>
<dbReference type="InterPro" id="IPR036259">
    <property type="entry name" value="MFS_trans_sf"/>
</dbReference>
<feature type="region of interest" description="Disordered" evidence="9">
    <location>
        <begin position="1"/>
        <end position="37"/>
    </location>
</feature>
<feature type="compositionally biased region" description="Gly residues" evidence="9">
    <location>
        <begin position="17"/>
        <end position="29"/>
    </location>
</feature>
<sequence>MSDETQRAERGVHDGADGGVDGGVEGGPGPVDPSRTSDEATLFASPLPIVGNRKTTTRKELWAWYLYYVGNSGLGPFNFAISAWQNLLYLAGYDPAFPAGTVACGAGDCYLHAFGADRSVNSIVLITNGLSFAFQAVLFLAVGSLADYGVWRPHITTAFTVLAWGVSFGWLGVEDASKWQAGTALYILGLIGYQGALTFWTAAFPGLARDLPEVKESEEKLARHEVDQKSHDRLDMLTRNRLANVSFFVCSIGELVVLAILAGILEGIITDDPDSNTRALSIVCAYSAGVWILCAIPWLLWEQYRPGHKLPPRTTYLTVGLKQLYHAFRLCLRLKQTFIYLAAYFFLGDCLNTVVTVIATLQNEVVSYDTKMLNYLLIDGIAAQALGIGLFWLVQKRFTIRTKTMLLFNAFWILVLCAWGCIGITQSSFGFHNAWEFWAYQAFYGIFVCPWYAISQAMISEVVPRGKEFLFFALFSIIGKTSSFVGPFVSSAIIDDSGNNNMPFTFLLGLGVFSVGILVFVDVDKSKRECRKYLEEEAVRVYKMSEVEVLSIGDAGEMDGQRTVVVSEDEKNAAKV</sequence>
<feature type="transmembrane region" description="Helical" evidence="8">
    <location>
        <begin position="406"/>
        <end position="425"/>
    </location>
</feature>
<evidence type="ECO:0000256" key="3">
    <source>
        <dbReference type="ARBA" id="ARBA00022448"/>
    </source>
</evidence>
<feature type="transmembrane region" description="Helical" evidence="8">
    <location>
        <begin position="469"/>
        <end position="490"/>
    </location>
</feature>
<dbReference type="GO" id="GO:0006865">
    <property type="term" value="P:amino acid transport"/>
    <property type="evidence" value="ECO:0007669"/>
    <property type="project" value="UniProtKB-KW"/>
</dbReference>
<dbReference type="InterPro" id="IPR024671">
    <property type="entry name" value="Atg22-like"/>
</dbReference>
<feature type="transmembrane region" description="Helical" evidence="8">
    <location>
        <begin position="242"/>
        <end position="265"/>
    </location>
</feature>
<dbReference type="PANTHER" id="PTHR23519">
    <property type="entry name" value="AUTOPHAGY-RELATED PROTEIN 22"/>
    <property type="match status" value="1"/>
</dbReference>
<evidence type="ECO:0000313" key="11">
    <source>
        <dbReference type="Proteomes" id="UP000279259"/>
    </source>
</evidence>
<dbReference type="Gene3D" id="1.20.1250.20">
    <property type="entry name" value="MFS general substrate transporter like domains"/>
    <property type="match status" value="1"/>
</dbReference>
<evidence type="ECO:0000256" key="5">
    <source>
        <dbReference type="ARBA" id="ARBA00022989"/>
    </source>
</evidence>
<protein>
    <recommendedName>
        <fullName evidence="8">Autophagy-related protein</fullName>
    </recommendedName>
</protein>
<evidence type="ECO:0000256" key="4">
    <source>
        <dbReference type="ARBA" id="ARBA00022692"/>
    </source>
</evidence>
<feature type="transmembrane region" description="Helical" evidence="8">
    <location>
        <begin position="502"/>
        <end position="523"/>
    </location>
</feature>
<dbReference type="Proteomes" id="UP000279259">
    <property type="component" value="Unassembled WGS sequence"/>
</dbReference>
<keyword evidence="8" id="KW-0029">Amino-acid transport</keyword>
<keyword evidence="8" id="KW-0926">Vacuole</keyword>
<evidence type="ECO:0000256" key="6">
    <source>
        <dbReference type="ARBA" id="ARBA00023006"/>
    </source>
</evidence>
<keyword evidence="7 8" id="KW-0472">Membrane</keyword>
<comment type="subcellular location">
    <subcellularLocation>
        <location evidence="1 8">Vacuole membrane</location>
        <topology evidence="1 8">Multi-pass membrane protein</topology>
    </subcellularLocation>
</comment>
<comment type="caution">
    <text evidence="10">The sequence shown here is derived from an EMBL/GenBank/DDBJ whole genome shotgun (WGS) entry which is preliminary data.</text>
</comment>
<reference evidence="10 11" key="1">
    <citation type="submission" date="2018-11" db="EMBL/GenBank/DDBJ databases">
        <title>Genome sequence of Saitozyma podzolica DSM 27192.</title>
        <authorList>
            <person name="Aliyu H."/>
            <person name="Gorte O."/>
            <person name="Ochsenreither K."/>
        </authorList>
    </citation>
    <scope>NUCLEOTIDE SEQUENCE [LARGE SCALE GENOMIC DNA]</scope>
    <source>
        <strain evidence="10 11">DSM 27192</strain>
    </source>
</reference>
<dbReference type="Pfam" id="PF11700">
    <property type="entry name" value="ATG22"/>
    <property type="match status" value="1"/>
</dbReference>
<keyword evidence="6 8" id="KW-0072">Autophagy</keyword>
<dbReference type="GO" id="GO:0006914">
    <property type="term" value="P:autophagy"/>
    <property type="evidence" value="ECO:0007669"/>
    <property type="project" value="UniProtKB-KW"/>
</dbReference>
<feature type="transmembrane region" description="Helical" evidence="8">
    <location>
        <begin position="62"/>
        <end position="84"/>
    </location>
</feature>
<dbReference type="STRING" id="1890683.A0A427YVB0"/>
<feature type="transmembrane region" description="Helical" evidence="8">
    <location>
        <begin position="437"/>
        <end position="457"/>
    </location>
</feature>
<keyword evidence="3 8" id="KW-0813">Transport</keyword>
<evidence type="ECO:0000256" key="2">
    <source>
        <dbReference type="ARBA" id="ARBA00006978"/>
    </source>
</evidence>
<gene>
    <name evidence="10" type="ORF">EHS25_000025</name>
</gene>
<dbReference type="EMBL" id="RSCD01000001">
    <property type="protein sequence ID" value="RSH94941.1"/>
    <property type="molecule type" value="Genomic_DNA"/>
</dbReference>
<keyword evidence="11" id="KW-1185">Reference proteome</keyword>
<feature type="transmembrane region" description="Helical" evidence="8">
    <location>
        <begin position="155"/>
        <end position="173"/>
    </location>
</feature>
<feature type="transmembrane region" description="Helical" evidence="8">
    <location>
        <begin position="338"/>
        <end position="361"/>
    </location>
</feature>
<accession>A0A427YVB0</accession>
<evidence type="ECO:0000313" key="10">
    <source>
        <dbReference type="EMBL" id="RSH94941.1"/>
    </source>
</evidence>
<dbReference type="AlphaFoldDB" id="A0A427YVB0"/>